<comment type="cofactor">
    <cofactor evidence="2">
        <name>Zn(2+)</name>
        <dbReference type="ChEBI" id="CHEBI:29105"/>
    </cofactor>
</comment>
<dbReference type="PANTHER" id="PTHR11607">
    <property type="entry name" value="ALPHA-MANNOSIDASE"/>
    <property type="match status" value="1"/>
</dbReference>
<dbReference type="FunFam" id="3.20.110.10:FF:000001">
    <property type="entry name" value="Alpha-mannosidase"/>
    <property type="match status" value="1"/>
</dbReference>
<dbReference type="InterPro" id="IPR028995">
    <property type="entry name" value="Glyco_hydro_57/38_cen_sf"/>
</dbReference>
<dbReference type="Pfam" id="PF01074">
    <property type="entry name" value="Glyco_hydro_38N"/>
    <property type="match status" value="1"/>
</dbReference>
<keyword evidence="6" id="KW-0378">Hydrolase</keyword>
<evidence type="ECO:0000256" key="6">
    <source>
        <dbReference type="ARBA" id="ARBA00022801"/>
    </source>
</evidence>
<evidence type="ECO:0000256" key="4">
    <source>
        <dbReference type="ARBA" id="ARBA00012752"/>
    </source>
</evidence>
<dbReference type="SUPFAM" id="SSF74650">
    <property type="entry name" value="Galactose mutarotase-like"/>
    <property type="match status" value="1"/>
</dbReference>
<reference evidence="13" key="1">
    <citation type="submission" date="2021-02" db="EMBL/GenBank/DDBJ databases">
        <authorList>
            <person name="Nowell W R."/>
        </authorList>
    </citation>
    <scope>NUCLEOTIDE SEQUENCE</scope>
</reference>
<evidence type="ECO:0000313" key="13">
    <source>
        <dbReference type="EMBL" id="CAF1668440.1"/>
    </source>
</evidence>
<keyword evidence="10" id="KW-0326">Glycosidase</keyword>
<dbReference type="EC" id="3.2.1.24" evidence="4"/>
<dbReference type="InterPro" id="IPR011330">
    <property type="entry name" value="Glyco_hydro/deAcase_b/a-brl"/>
</dbReference>
<evidence type="ECO:0000256" key="8">
    <source>
        <dbReference type="ARBA" id="ARBA00023157"/>
    </source>
</evidence>
<evidence type="ECO:0000313" key="14">
    <source>
        <dbReference type="Proteomes" id="UP000663834"/>
    </source>
</evidence>
<dbReference type="SUPFAM" id="SSF88713">
    <property type="entry name" value="Glycoside hydrolase/deacetylase"/>
    <property type="match status" value="1"/>
</dbReference>
<feature type="chain" id="PRO_5032307228" description="alpha-mannosidase" evidence="11">
    <location>
        <begin position="21"/>
        <end position="803"/>
    </location>
</feature>
<dbReference type="GO" id="GO:0046872">
    <property type="term" value="F:metal ion binding"/>
    <property type="evidence" value="ECO:0007669"/>
    <property type="project" value="UniProtKB-KW"/>
</dbReference>
<dbReference type="PANTHER" id="PTHR11607:SF3">
    <property type="entry name" value="LYSOSOMAL ALPHA-MANNOSIDASE"/>
    <property type="match status" value="1"/>
</dbReference>
<feature type="signal peptide" evidence="11">
    <location>
        <begin position="1"/>
        <end position="20"/>
    </location>
</feature>
<dbReference type="FunFam" id="1.20.1270.50:FF:000003">
    <property type="entry name" value="Alpha-mannosidase"/>
    <property type="match status" value="1"/>
</dbReference>
<dbReference type="GO" id="GO:0006013">
    <property type="term" value="P:mannose metabolic process"/>
    <property type="evidence" value="ECO:0007669"/>
    <property type="project" value="InterPro"/>
</dbReference>
<keyword evidence="11" id="KW-0732">Signal</keyword>
<keyword evidence="7" id="KW-0862">Zinc</keyword>
<proteinExistence type="inferred from homology"/>
<dbReference type="SUPFAM" id="SSF88688">
    <property type="entry name" value="Families 57/38 glycoside transferase middle domain"/>
    <property type="match status" value="1"/>
</dbReference>
<dbReference type="InterPro" id="IPR011682">
    <property type="entry name" value="Glyco_hydro_38_C"/>
</dbReference>
<dbReference type="AlphaFoldDB" id="A0A816G067"/>
<dbReference type="Gene3D" id="2.60.40.1360">
    <property type="match status" value="1"/>
</dbReference>
<evidence type="ECO:0000256" key="11">
    <source>
        <dbReference type="SAM" id="SignalP"/>
    </source>
</evidence>
<keyword evidence="5" id="KW-0479">Metal-binding</keyword>
<evidence type="ECO:0000256" key="2">
    <source>
        <dbReference type="ARBA" id="ARBA00001947"/>
    </source>
</evidence>
<dbReference type="InterPro" id="IPR050843">
    <property type="entry name" value="Glycosyl_Hydrlase_38"/>
</dbReference>
<keyword evidence="9" id="KW-0325">Glycoprotein</keyword>
<comment type="catalytic activity">
    <reaction evidence="1">
        <text>Hydrolysis of terminal, non-reducing alpha-D-mannose residues in alpha-D-mannosides.</text>
        <dbReference type="EC" id="3.2.1.24"/>
    </reaction>
</comment>
<evidence type="ECO:0000256" key="7">
    <source>
        <dbReference type="ARBA" id="ARBA00022833"/>
    </source>
</evidence>
<evidence type="ECO:0000259" key="12">
    <source>
        <dbReference type="SMART" id="SM00872"/>
    </source>
</evidence>
<dbReference type="Gene3D" id="1.20.1270.50">
    <property type="entry name" value="Glycoside hydrolase family 38, central domain"/>
    <property type="match status" value="1"/>
</dbReference>
<comment type="caution">
    <text evidence="13">The sequence shown here is derived from an EMBL/GenBank/DDBJ whole genome shotgun (WGS) entry which is preliminary data.</text>
</comment>
<organism evidence="13 14">
    <name type="scientific">Rotaria magnacalcarata</name>
    <dbReference type="NCBI Taxonomy" id="392030"/>
    <lineage>
        <taxon>Eukaryota</taxon>
        <taxon>Metazoa</taxon>
        <taxon>Spiralia</taxon>
        <taxon>Gnathifera</taxon>
        <taxon>Rotifera</taxon>
        <taxon>Eurotatoria</taxon>
        <taxon>Bdelloidea</taxon>
        <taxon>Philodinida</taxon>
        <taxon>Philodinidae</taxon>
        <taxon>Rotaria</taxon>
    </lineage>
</organism>
<dbReference type="OrthoDB" id="2016903at2759"/>
<dbReference type="GO" id="GO:0030246">
    <property type="term" value="F:carbohydrate binding"/>
    <property type="evidence" value="ECO:0007669"/>
    <property type="project" value="InterPro"/>
</dbReference>
<feature type="domain" description="Glycoside hydrolase family 38 central" evidence="12">
    <location>
        <begin position="383"/>
        <end position="456"/>
    </location>
</feature>
<protein>
    <recommendedName>
        <fullName evidence="4">alpha-mannosidase</fullName>
        <ecNumber evidence="4">3.2.1.24</ecNumber>
    </recommendedName>
</protein>
<dbReference type="EMBL" id="CAJNOW010018804">
    <property type="protein sequence ID" value="CAF1668440.1"/>
    <property type="molecule type" value="Genomic_DNA"/>
</dbReference>
<evidence type="ECO:0000256" key="9">
    <source>
        <dbReference type="ARBA" id="ARBA00023180"/>
    </source>
</evidence>
<dbReference type="Gene3D" id="3.20.110.10">
    <property type="entry name" value="Glycoside hydrolase 38, N terminal domain"/>
    <property type="match status" value="1"/>
</dbReference>
<dbReference type="Pfam" id="PF07748">
    <property type="entry name" value="Glyco_hydro_38C"/>
    <property type="match status" value="1"/>
</dbReference>
<comment type="similarity">
    <text evidence="3">Belongs to the glycosyl hydrolase 38 family.</text>
</comment>
<dbReference type="InterPro" id="IPR027291">
    <property type="entry name" value="Glyco_hydro_38_N_sf"/>
</dbReference>
<dbReference type="GO" id="GO:0004559">
    <property type="term" value="F:alpha-mannosidase activity"/>
    <property type="evidence" value="ECO:0007669"/>
    <property type="project" value="UniProtKB-EC"/>
</dbReference>
<dbReference type="InterPro" id="IPR000602">
    <property type="entry name" value="Glyco_hydro_38_N"/>
</dbReference>
<evidence type="ECO:0000256" key="5">
    <source>
        <dbReference type="ARBA" id="ARBA00022723"/>
    </source>
</evidence>
<dbReference type="InterPro" id="IPR037094">
    <property type="entry name" value="Glyco_hydro_38_cen_sf"/>
</dbReference>
<sequence length="803" mass="91756">MQISTYCGLILLIVASCCFSIPIKQSNGCGYEVRIIEKLFVDYIDHNLRFQACNLGDPNKLNVHIVPHSHDDVGWLKTVDQYYYGARNDIQHAGVQYILDSVMMALDENPDRRFIYVEIGFFWRWWNQQADDMKAKVKQFVNDGRLEFISGGWCMNDEASTHYNSIIDQHSLGAEFLRDNFGECGRPKIGWQIDPFGHSREQASLLAQMGFDGLFFGRADYEDRATRNRTRTMEMVWKASANLNDKGWLFTGVLPNGYGAPSSFCFDYRCSDSPIMDDPHFQDYNVDERVRTFIQIAHDEAVGYTTNHIIMTFGGDFQYGNANEGFKNLDKLMKYVNAQQTNGSNVNVFYSTPSCYLYALNKVDRAWPSKTDDFFPYASNPHGFWTGYFTSRAALKRYERHSNNILQATRQLNAFADLNLRDSIFTLSEAMGVAQHHDAVSGTEKQVVAFDYAQRLSDGIAVAEVCLNNISSTCIKGDNVQTAVIVFNDWTSQEISLYDEGEFVEVEWTVGPIPIDDNMGKEIIIRYDTDINSQSKYYTDANGREVLERTRDYRPTWNYTVVETVSGNYYPINSRIWIKDQNRQLTVLTDRSEGGGSILDGSVEVMVHRRLLYDDRLGVGEPLNEVAYGEGLVVRGRHFLIVEPPTSSARFHRIGSQRLYMHPIVTFSLTDQEYVNYSAAYRQTWSALTDTLPLNIHLLTFEQLGQKEYLVRVEHYFELFEDDTYSQPVSFDLQSIFKSLGAINSTVELTLGANLPLAELQRLEWLTGDKESSRMAVSKEASLEGTTIRLTPMQIRTFEVTLT</sequence>
<dbReference type="InterPro" id="IPR011013">
    <property type="entry name" value="Gal_mutarotase_sf_dom"/>
</dbReference>
<dbReference type="GO" id="GO:0005764">
    <property type="term" value="C:lysosome"/>
    <property type="evidence" value="ECO:0007669"/>
    <property type="project" value="TreeGrafter"/>
</dbReference>
<dbReference type="Proteomes" id="UP000663834">
    <property type="component" value="Unassembled WGS sequence"/>
</dbReference>
<gene>
    <name evidence="13" type="ORF">KQP761_LOCUS33701</name>
</gene>
<keyword evidence="8" id="KW-1015">Disulfide bond</keyword>
<dbReference type="Pfam" id="PF09261">
    <property type="entry name" value="Alpha-mann_mid"/>
    <property type="match status" value="1"/>
</dbReference>
<dbReference type="SMART" id="SM00872">
    <property type="entry name" value="Alpha-mann_mid"/>
    <property type="match status" value="1"/>
</dbReference>
<accession>A0A816G067</accession>
<name>A0A816G067_9BILA</name>
<dbReference type="FunFam" id="1.20.1270.50:FF:000002">
    <property type="entry name" value="Alpha-mannosidase"/>
    <property type="match status" value="1"/>
</dbReference>
<dbReference type="CDD" id="cd10810">
    <property type="entry name" value="GH38N_AMII_LAM_like"/>
    <property type="match status" value="1"/>
</dbReference>
<dbReference type="Gene3D" id="2.70.98.30">
    <property type="entry name" value="Golgi alpha-mannosidase II, domain 4"/>
    <property type="match status" value="1"/>
</dbReference>
<dbReference type="InterPro" id="IPR015341">
    <property type="entry name" value="Glyco_hydro_38_cen"/>
</dbReference>
<evidence type="ECO:0000256" key="3">
    <source>
        <dbReference type="ARBA" id="ARBA00009792"/>
    </source>
</evidence>
<evidence type="ECO:0000256" key="1">
    <source>
        <dbReference type="ARBA" id="ARBA00000365"/>
    </source>
</evidence>
<evidence type="ECO:0000256" key="10">
    <source>
        <dbReference type="ARBA" id="ARBA00023295"/>
    </source>
</evidence>